<keyword evidence="2" id="KW-0902">Two-component regulatory system</keyword>
<dbReference type="EMBL" id="MWQY01000001">
    <property type="protein sequence ID" value="ORC38269.1"/>
    <property type="molecule type" value="Genomic_DNA"/>
</dbReference>
<accession>A0A1Y1S2R8</accession>
<dbReference type="InterPro" id="IPR039420">
    <property type="entry name" value="WalR-like"/>
</dbReference>
<dbReference type="GO" id="GO:0000976">
    <property type="term" value="F:transcription cis-regulatory region binding"/>
    <property type="evidence" value="ECO:0007669"/>
    <property type="project" value="TreeGrafter"/>
</dbReference>
<dbReference type="GO" id="GO:0000156">
    <property type="term" value="F:phosphorelay response regulator activity"/>
    <property type="evidence" value="ECO:0007669"/>
    <property type="project" value="TreeGrafter"/>
</dbReference>
<dbReference type="PROSITE" id="PS50110">
    <property type="entry name" value="RESPONSE_REGULATORY"/>
    <property type="match status" value="1"/>
</dbReference>
<dbReference type="GO" id="GO:0032993">
    <property type="term" value="C:protein-DNA complex"/>
    <property type="evidence" value="ECO:0007669"/>
    <property type="project" value="TreeGrafter"/>
</dbReference>
<feature type="modified residue" description="4-aspartylphosphate" evidence="6">
    <location>
        <position position="55"/>
    </location>
</feature>
<dbReference type="SMART" id="SM00448">
    <property type="entry name" value="REC"/>
    <property type="match status" value="1"/>
</dbReference>
<protein>
    <submittedName>
        <fullName evidence="8">Response regulator</fullName>
    </submittedName>
</protein>
<evidence type="ECO:0000313" key="9">
    <source>
        <dbReference type="Proteomes" id="UP000192343"/>
    </source>
</evidence>
<evidence type="ECO:0000256" key="6">
    <source>
        <dbReference type="PROSITE-ProRule" id="PRU00169"/>
    </source>
</evidence>
<dbReference type="PANTHER" id="PTHR48111">
    <property type="entry name" value="REGULATOR OF RPOS"/>
    <property type="match status" value="1"/>
</dbReference>
<proteinExistence type="predicted"/>
<feature type="domain" description="Response regulatory" evidence="7">
    <location>
        <begin position="6"/>
        <end position="125"/>
    </location>
</feature>
<evidence type="ECO:0000259" key="7">
    <source>
        <dbReference type="PROSITE" id="PS50110"/>
    </source>
</evidence>
<evidence type="ECO:0000256" key="1">
    <source>
        <dbReference type="ARBA" id="ARBA00022553"/>
    </source>
</evidence>
<reference evidence="8 9" key="1">
    <citation type="submission" date="2017-03" db="EMBL/GenBank/DDBJ databases">
        <title>Draft Genome sequence of Marispirochaeta sp. strain JC444.</title>
        <authorList>
            <person name="Shivani Y."/>
            <person name="Subhash Y."/>
            <person name="Sasikala C."/>
            <person name="Ramana C."/>
        </authorList>
    </citation>
    <scope>NUCLEOTIDE SEQUENCE [LARGE SCALE GENOMIC DNA]</scope>
    <source>
        <strain evidence="8 9">JC444</strain>
    </source>
</reference>
<evidence type="ECO:0000256" key="2">
    <source>
        <dbReference type="ARBA" id="ARBA00023012"/>
    </source>
</evidence>
<evidence type="ECO:0000256" key="5">
    <source>
        <dbReference type="ARBA" id="ARBA00023163"/>
    </source>
</evidence>
<keyword evidence="1 6" id="KW-0597">Phosphoprotein</keyword>
<keyword evidence="3" id="KW-0805">Transcription regulation</keyword>
<dbReference type="GO" id="GO:0005829">
    <property type="term" value="C:cytosol"/>
    <property type="evidence" value="ECO:0007669"/>
    <property type="project" value="TreeGrafter"/>
</dbReference>
<dbReference type="AlphaFoldDB" id="A0A1Y1S2R8"/>
<comment type="caution">
    <text evidence="8">The sequence shown here is derived from an EMBL/GenBank/DDBJ whole genome shotgun (WGS) entry which is preliminary data.</text>
</comment>
<dbReference type="SUPFAM" id="SSF52172">
    <property type="entry name" value="CheY-like"/>
    <property type="match status" value="1"/>
</dbReference>
<name>A0A1Y1S2R8_9SPIO</name>
<evidence type="ECO:0000313" key="8">
    <source>
        <dbReference type="EMBL" id="ORC38269.1"/>
    </source>
</evidence>
<dbReference type="InterPro" id="IPR011006">
    <property type="entry name" value="CheY-like_superfamily"/>
</dbReference>
<gene>
    <name evidence="8" type="ORF">B4O97_00495</name>
</gene>
<sequence length="248" mass="28847">MNAKTKILIVDDEPINRDFFDVMLSKLGFQVNKAEDGEEALEKLKNDRPDLIILDNIMPKMSGWKLTKILKTSDDYGEFSDIPIIMFSAMDDVKDKIEGFELGVEDYITKPFNFSEVLARIRAVLRSRELSRQVVQKERKIASIESLNQSLIYFTQHLKEPVESLQKRVETLDVNSKKEIQDFVEAVQVETKQVLVTLHSLEDEIRDLQKRPELQEDADADLLEDLEKRFQRHFSSWKENQEVPEVSS</sequence>
<keyword evidence="5" id="KW-0804">Transcription</keyword>
<dbReference type="STRING" id="1963862.B4O97_00495"/>
<dbReference type="OrthoDB" id="341603at2"/>
<dbReference type="InterPro" id="IPR001789">
    <property type="entry name" value="Sig_transdc_resp-reg_receiver"/>
</dbReference>
<dbReference type="RefSeq" id="WP_083047234.1">
    <property type="nucleotide sequence ID" value="NZ_CAXXQO010000003.1"/>
</dbReference>
<dbReference type="Pfam" id="PF00072">
    <property type="entry name" value="Response_reg"/>
    <property type="match status" value="1"/>
</dbReference>
<keyword evidence="9" id="KW-1185">Reference proteome</keyword>
<evidence type="ECO:0000256" key="3">
    <source>
        <dbReference type="ARBA" id="ARBA00023015"/>
    </source>
</evidence>
<dbReference type="GO" id="GO:0006355">
    <property type="term" value="P:regulation of DNA-templated transcription"/>
    <property type="evidence" value="ECO:0007669"/>
    <property type="project" value="TreeGrafter"/>
</dbReference>
<dbReference type="PANTHER" id="PTHR48111:SF1">
    <property type="entry name" value="TWO-COMPONENT RESPONSE REGULATOR ORR33"/>
    <property type="match status" value="1"/>
</dbReference>
<dbReference type="Gene3D" id="3.40.50.2300">
    <property type="match status" value="1"/>
</dbReference>
<dbReference type="Proteomes" id="UP000192343">
    <property type="component" value="Unassembled WGS sequence"/>
</dbReference>
<keyword evidence="4" id="KW-0238">DNA-binding</keyword>
<evidence type="ECO:0000256" key="4">
    <source>
        <dbReference type="ARBA" id="ARBA00023125"/>
    </source>
</evidence>
<organism evidence="8 9">
    <name type="scientific">Marispirochaeta aestuarii</name>
    <dbReference type="NCBI Taxonomy" id="1963862"/>
    <lineage>
        <taxon>Bacteria</taxon>
        <taxon>Pseudomonadati</taxon>
        <taxon>Spirochaetota</taxon>
        <taxon>Spirochaetia</taxon>
        <taxon>Spirochaetales</taxon>
        <taxon>Spirochaetaceae</taxon>
        <taxon>Marispirochaeta</taxon>
    </lineage>
</organism>